<dbReference type="Gene3D" id="1.20.810.10">
    <property type="entry name" value="Cytochrome Bc1 Complex, Chain C"/>
    <property type="match status" value="1"/>
</dbReference>
<dbReference type="PANTHER" id="PTHR19271">
    <property type="entry name" value="CYTOCHROME B"/>
    <property type="match status" value="1"/>
</dbReference>
<sequence length="208" mass="22997">MGKQGNYSFTGHIRPRQIRAGALRLRATFCLGGFSFLAFIVLTITGVLLLFYYQPGDRAFASLSEINSVLPYGGFLRSLHFWAGQLMVISVFLHMVRVVWSRAYRPLRELNWITGVVLFGLTVILDYSGYLLRGGQESGAAATVGQALFTSLPGGKALATVFFGQPSPLNGSTLNMFVWHVFILAGAVGFLQMFHFWRIRRGGGVRPL</sequence>
<feature type="transmembrane region" description="Helical" evidence="1">
    <location>
        <begin position="112"/>
        <end position="132"/>
    </location>
</feature>
<evidence type="ECO:0000259" key="2">
    <source>
        <dbReference type="PROSITE" id="PS51002"/>
    </source>
</evidence>
<proteinExistence type="predicted"/>
<dbReference type="STRING" id="1121420.SAMN02746098_02008"/>
<accession>A0A1M5XGQ8</accession>
<dbReference type="InterPro" id="IPR005797">
    <property type="entry name" value="Cyt_b/b6_N"/>
</dbReference>
<name>A0A1M5XGQ8_9FIRM</name>
<dbReference type="RefSeq" id="WP_073029596.1">
    <property type="nucleotide sequence ID" value="NZ_FQXJ01000006.1"/>
</dbReference>
<gene>
    <name evidence="3" type="ORF">SAMN02746098_02008</name>
</gene>
<dbReference type="Pfam" id="PF13631">
    <property type="entry name" value="Cytochrom_B_N_2"/>
    <property type="match status" value="1"/>
</dbReference>
<dbReference type="Proteomes" id="UP000183954">
    <property type="component" value="Unassembled WGS sequence"/>
</dbReference>
<evidence type="ECO:0000313" key="3">
    <source>
        <dbReference type="EMBL" id="SHH98939.1"/>
    </source>
</evidence>
<keyword evidence="1" id="KW-1133">Transmembrane helix</keyword>
<dbReference type="GO" id="GO:0016020">
    <property type="term" value="C:membrane"/>
    <property type="evidence" value="ECO:0007669"/>
    <property type="project" value="InterPro"/>
</dbReference>
<evidence type="ECO:0000313" key="4">
    <source>
        <dbReference type="Proteomes" id="UP000183954"/>
    </source>
</evidence>
<protein>
    <submittedName>
        <fullName evidence="3">Cytochrome b(N-terminal)/b6/petB</fullName>
    </submittedName>
</protein>
<dbReference type="InterPro" id="IPR016174">
    <property type="entry name" value="Di-haem_cyt_TM"/>
</dbReference>
<dbReference type="EMBL" id="FQXJ01000006">
    <property type="protein sequence ID" value="SHH98939.1"/>
    <property type="molecule type" value="Genomic_DNA"/>
</dbReference>
<dbReference type="PANTHER" id="PTHR19271:SF16">
    <property type="entry name" value="CYTOCHROME B"/>
    <property type="match status" value="1"/>
</dbReference>
<organism evidence="3 4">
    <name type="scientific">Desulfosporosinus lacus DSM 15449</name>
    <dbReference type="NCBI Taxonomy" id="1121420"/>
    <lineage>
        <taxon>Bacteria</taxon>
        <taxon>Bacillati</taxon>
        <taxon>Bacillota</taxon>
        <taxon>Clostridia</taxon>
        <taxon>Eubacteriales</taxon>
        <taxon>Desulfitobacteriaceae</taxon>
        <taxon>Desulfosporosinus</taxon>
    </lineage>
</organism>
<keyword evidence="4" id="KW-1185">Reference proteome</keyword>
<dbReference type="AlphaFoldDB" id="A0A1M5XGQ8"/>
<feature type="transmembrane region" description="Helical" evidence="1">
    <location>
        <begin position="79"/>
        <end position="100"/>
    </location>
</feature>
<keyword evidence="1" id="KW-0472">Membrane</keyword>
<dbReference type="GO" id="GO:0016491">
    <property type="term" value="F:oxidoreductase activity"/>
    <property type="evidence" value="ECO:0007669"/>
    <property type="project" value="InterPro"/>
</dbReference>
<feature type="transmembrane region" description="Helical" evidence="1">
    <location>
        <begin position="177"/>
        <end position="197"/>
    </location>
</feature>
<dbReference type="GO" id="GO:0022904">
    <property type="term" value="P:respiratory electron transport chain"/>
    <property type="evidence" value="ECO:0007669"/>
    <property type="project" value="InterPro"/>
</dbReference>
<feature type="domain" description="Cytochrome b/b6 N-terminal region profile" evidence="2">
    <location>
        <begin position="1"/>
        <end position="208"/>
    </location>
</feature>
<dbReference type="GO" id="GO:0009055">
    <property type="term" value="F:electron transfer activity"/>
    <property type="evidence" value="ECO:0007669"/>
    <property type="project" value="InterPro"/>
</dbReference>
<dbReference type="InterPro" id="IPR027387">
    <property type="entry name" value="Cytb/b6-like_sf"/>
</dbReference>
<reference evidence="4" key="1">
    <citation type="submission" date="2016-11" db="EMBL/GenBank/DDBJ databases">
        <authorList>
            <person name="Varghese N."/>
            <person name="Submissions S."/>
        </authorList>
    </citation>
    <scope>NUCLEOTIDE SEQUENCE [LARGE SCALE GENOMIC DNA]</scope>
    <source>
        <strain evidence="4">DSM 15449</strain>
    </source>
</reference>
<dbReference type="SUPFAM" id="SSF81342">
    <property type="entry name" value="Transmembrane di-heme cytochromes"/>
    <property type="match status" value="1"/>
</dbReference>
<keyword evidence="1" id="KW-0812">Transmembrane</keyword>
<feature type="transmembrane region" description="Helical" evidence="1">
    <location>
        <begin position="29"/>
        <end position="53"/>
    </location>
</feature>
<dbReference type="PROSITE" id="PS51002">
    <property type="entry name" value="CYTB_NTER"/>
    <property type="match status" value="1"/>
</dbReference>
<dbReference type="OrthoDB" id="9804503at2"/>
<evidence type="ECO:0000256" key="1">
    <source>
        <dbReference type="SAM" id="Phobius"/>
    </source>
</evidence>